<comment type="caution">
    <text evidence="14">The sequence shown here is derived from an EMBL/GenBank/DDBJ whole genome shotgun (WGS) entry which is preliminary data.</text>
</comment>
<dbReference type="GO" id="GO:0015098">
    <property type="term" value="F:molybdate ion transmembrane transporter activity"/>
    <property type="evidence" value="ECO:0007669"/>
    <property type="project" value="UniProtKB-UniRule"/>
</dbReference>
<evidence type="ECO:0000256" key="12">
    <source>
        <dbReference type="RuleBase" id="RU365097"/>
    </source>
</evidence>
<evidence type="ECO:0000256" key="4">
    <source>
        <dbReference type="ARBA" id="ARBA00022448"/>
    </source>
</evidence>
<accession>A0A4R6WJU6</accession>
<dbReference type="RefSeq" id="WP_133614644.1">
    <property type="nucleotide sequence ID" value="NZ_SNYW01000011.1"/>
</dbReference>
<dbReference type="InterPro" id="IPR011867">
    <property type="entry name" value="ModB_ABC"/>
</dbReference>
<dbReference type="Gene3D" id="1.10.3720.10">
    <property type="entry name" value="MetI-like"/>
    <property type="match status" value="1"/>
</dbReference>
<feature type="transmembrane region" description="Helical" evidence="11">
    <location>
        <begin position="47"/>
        <end position="68"/>
    </location>
</feature>
<comment type="similarity">
    <text evidence="3 12">Belongs to the binding-protein-dependent transport system permease family. CysTW subfamily.</text>
</comment>
<dbReference type="InterPro" id="IPR035906">
    <property type="entry name" value="MetI-like_sf"/>
</dbReference>
<feature type="transmembrane region" description="Helical" evidence="11">
    <location>
        <begin position="195"/>
        <end position="215"/>
    </location>
</feature>
<organism evidence="14 15">
    <name type="scientific">Dongia mobilis</name>
    <dbReference type="NCBI Taxonomy" id="578943"/>
    <lineage>
        <taxon>Bacteria</taxon>
        <taxon>Pseudomonadati</taxon>
        <taxon>Pseudomonadota</taxon>
        <taxon>Alphaproteobacteria</taxon>
        <taxon>Rhodospirillales</taxon>
        <taxon>Dongiaceae</taxon>
        <taxon>Dongia</taxon>
    </lineage>
</organism>
<dbReference type="PANTHER" id="PTHR30183">
    <property type="entry name" value="MOLYBDENUM TRANSPORT SYSTEM PERMEASE PROTEIN MODB"/>
    <property type="match status" value="1"/>
</dbReference>
<sequence length="228" mass="24495">MTIPDLGPLWLTLHLAALTTIILLIVGTPIAWWLSVTRSRLKAVVEAVTALPLVLPPTVLGFYMLVFFSPNSAIGGLWVEATGTKLTFSFTGLVVCSAIYSLPFTVQPLQSTFETLGRAPMEAAATLRAGPLDAFLTVISPMAARGYLTAVVLTFAHTIGEFGVVLMVGGNIPGETKVISIAIYEHVETIRYAEAHILSAGMLAFSFLVLLFVYVMNRRFPIHVGGST</sequence>
<gene>
    <name evidence="14" type="ORF">A8950_3200</name>
</gene>
<keyword evidence="5" id="KW-1003">Cell membrane</keyword>
<evidence type="ECO:0000256" key="2">
    <source>
        <dbReference type="ARBA" id="ARBA00004429"/>
    </source>
</evidence>
<evidence type="ECO:0000256" key="10">
    <source>
        <dbReference type="ARBA" id="ARBA00023136"/>
    </source>
</evidence>
<dbReference type="EMBL" id="SNYW01000011">
    <property type="protein sequence ID" value="TDQ80665.1"/>
    <property type="molecule type" value="Genomic_DNA"/>
</dbReference>
<name>A0A4R6WJU6_9PROT</name>
<keyword evidence="15" id="KW-1185">Reference proteome</keyword>
<evidence type="ECO:0000256" key="9">
    <source>
        <dbReference type="ARBA" id="ARBA00022989"/>
    </source>
</evidence>
<feature type="transmembrane region" description="Helical" evidence="11">
    <location>
        <begin position="12"/>
        <end position="35"/>
    </location>
</feature>
<dbReference type="SUPFAM" id="SSF161098">
    <property type="entry name" value="MetI-like"/>
    <property type="match status" value="1"/>
</dbReference>
<dbReference type="PROSITE" id="PS50928">
    <property type="entry name" value="ABC_TM1"/>
    <property type="match status" value="1"/>
</dbReference>
<evidence type="ECO:0000256" key="8">
    <source>
        <dbReference type="ARBA" id="ARBA00022692"/>
    </source>
</evidence>
<protein>
    <recommendedName>
        <fullName evidence="12">Molybdenum transport system permease</fullName>
    </recommendedName>
</protein>
<keyword evidence="7 12" id="KW-0997">Cell inner membrane</keyword>
<evidence type="ECO:0000256" key="3">
    <source>
        <dbReference type="ARBA" id="ARBA00007069"/>
    </source>
</evidence>
<comment type="subcellular location">
    <subcellularLocation>
        <location evidence="2 12">Cell inner membrane</location>
        <topology evidence="2 12">Multi-pass membrane protein</topology>
    </subcellularLocation>
    <subcellularLocation>
        <location evidence="11">Cell membrane</location>
        <topology evidence="11">Multi-pass membrane protein</topology>
    </subcellularLocation>
</comment>
<feature type="transmembrane region" description="Helical" evidence="11">
    <location>
        <begin position="88"/>
        <end position="106"/>
    </location>
</feature>
<dbReference type="PANTHER" id="PTHR30183:SF8">
    <property type="entry name" value="MOLYBDENUM TRANSPORT SYSTEM PERMEASE"/>
    <property type="match status" value="1"/>
</dbReference>
<evidence type="ECO:0000256" key="6">
    <source>
        <dbReference type="ARBA" id="ARBA00022505"/>
    </source>
</evidence>
<dbReference type="FunFam" id="1.10.3720.10:FF:000054">
    <property type="entry name" value="Molybdenum transport system permease"/>
    <property type="match status" value="1"/>
</dbReference>
<feature type="domain" description="ABC transmembrane type-1" evidence="13">
    <location>
        <begin position="9"/>
        <end position="216"/>
    </location>
</feature>
<dbReference type="AlphaFoldDB" id="A0A4R6WJU6"/>
<keyword evidence="9 11" id="KW-1133">Transmembrane helix</keyword>
<evidence type="ECO:0000256" key="7">
    <source>
        <dbReference type="ARBA" id="ARBA00022519"/>
    </source>
</evidence>
<feature type="transmembrane region" description="Helical" evidence="11">
    <location>
        <begin position="147"/>
        <end position="168"/>
    </location>
</feature>
<dbReference type="InterPro" id="IPR000515">
    <property type="entry name" value="MetI-like"/>
</dbReference>
<keyword evidence="4 11" id="KW-0813">Transport</keyword>
<dbReference type="Proteomes" id="UP000295783">
    <property type="component" value="Unassembled WGS sequence"/>
</dbReference>
<keyword evidence="8 11" id="KW-0812">Transmembrane</keyword>
<dbReference type="NCBIfam" id="TIGR02141">
    <property type="entry name" value="modB_ABC"/>
    <property type="match status" value="1"/>
</dbReference>
<dbReference type="OrthoDB" id="9804629at2"/>
<dbReference type="Pfam" id="PF00528">
    <property type="entry name" value="BPD_transp_1"/>
    <property type="match status" value="1"/>
</dbReference>
<evidence type="ECO:0000259" key="13">
    <source>
        <dbReference type="PROSITE" id="PS50928"/>
    </source>
</evidence>
<evidence type="ECO:0000313" key="15">
    <source>
        <dbReference type="Proteomes" id="UP000295783"/>
    </source>
</evidence>
<comment type="function">
    <text evidence="1 12">Part of the binding-protein-dependent transport system for molybdenum; probably responsible for the translocation of the substrate across the membrane.</text>
</comment>
<dbReference type="CDD" id="cd06261">
    <property type="entry name" value="TM_PBP2"/>
    <property type="match status" value="1"/>
</dbReference>
<evidence type="ECO:0000256" key="1">
    <source>
        <dbReference type="ARBA" id="ARBA00002949"/>
    </source>
</evidence>
<evidence type="ECO:0000256" key="5">
    <source>
        <dbReference type="ARBA" id="ARBA00022475"/>
    </source>
</evidence>
<evidence type="ECO:0000313" key="14">
    <source>
        <dbReference type="EMBL" id="TDQ80665.1"/>
    </source>
</evidence>
<proteinExistence type="inferred from homology"/>
<evidence type="ECO:0000256" key="11">
    <source>
        <dbReference type="RuleBase" id="RU363032"/>
    </source>
</evidence>
<reference evidence="14 15" key="1">
    <citation type="submission" date="2019-03" db="EMBL/GenBank/DDBJ databases">
        <title>Genomic Encyclopedia of Type Strains, Phase III (KMG-III): the genomes of soil and plant-associated and newly described type strains.</title>
        <authorList>
            <person name="Whitman W."/>
        </authorList>
    </citation>
    <scope>NUCLEOTIDE SEQUENCE [LARGE SCALE GENOMIC DNA]</scope>
    <source>
        <strain evidence="14 15">CGMCC 1.7660</strain>
    </source>
</reference>
<keyword evidence="6 12" id="KW-0500">Molybdenum</keyword>
<dbReference type="GO" id="GO:0005886">
    <property type="term" value="C:plasma membrane"/>
    <property type="evidence" value="ECO:0007669"/>
    <property type="project" value="UniProtKB-SubCell"/>
</dbReference>
<keyword evidence="10 11" id="KW-0472">Membrane</keyword>